<dbReference type="EMBL" id="CP054836">
    <property type="protein sequence ID" value="QKV17503.1"/>
    <property type="molecule type" value="Genomic_DNA"/>
</dbReference>
<gene>
    <name evidence="1" type="ORF">HTY61_02960</name>
</gene>
<evidence type="ECO:0000313" key="1">
    <source>
        <dbReference type="EMBL" id="QKV17503.1"/>
    </source>
</evidence>
<evidence type="ECO:0000313" key="2">
    <source>
        <dbReference type="Proteomes" id="UP000509367"/>
    </source>
</evidence>
<proteinExistence type="predicted"/>
<dbReference type="RefSeq" id="WP_175275400.1">
    <property type="nucleotide sequence ID" value="NZ_CP054836.1"/>
</dbReference>
<keyword evidence="2" id="KW-1185">Reference proteome</keyword>
<name>A0A6N1VAD0_9HYPH</name>
<dbReference type="Proteomes" id="UP000509367">
    <property type="component" value="Chromosome"/>
</dbReference>
<dbReference type="AlphaFoldDB" id="A0A6N1VAD0"/>
<sequence length="46" mass="5171">MTIAVTAVSEQLGAKIVRAPDNESDHLAATGRRHRGWDDHFRSLKR</sequence>
<dbReference type="KEGG" id="orm:HTY61_02960"/>
<accession>A0A6N1VAD0</accession>
<protein>
    <submittedName>
        <fullName evidence="1">Uncharacterized protein</fullName>
    </submittedName>
</protein>
<reference evidence="1 2" key="1">
    <citation type="submission" date="2020-06" db="EMBL/GenBank/DDBJ databases">
        <title>Oricola thermophila sp. nov. isolated from a tidal sediments.</title>
        <authorList>
            <person name="Kwon K.K."/>
            <person name="Yang S.-H."/>
            <person name="Park M.-J."/>
        </authorList>
    </citation>
    <scope>NUCLEOTIDE SEQUENCE [LARGE SCALE GENOMIC DNA]</scope>
    <source>
        <strain evidence="1 2">MEBiC13590</strain>
    </source>
</reference>
<organism evidence="1 2">
    <name type="scientific">Oricola thermophila</name>
    <dbReference type="NCBI Taxonomy" id="2742145"/>
    <lineage>
        <taxon>Bacteria</taxon>
        <taxon>Pseudomonadati</taxon>
        <taxon>Pseudomonadota</taxon>
        <taxon>Alphaproteobacteria</taxon>
        <taxon>Hyphomicrobiales</taxon>
        <taxon>Ahrensiaceae</taxon>
        <taxon>Oricola</taxon>
    </lineage>
</organism>